<dbReference type="EMBL" id="SNXS01000001">
    <property type="protein sequence ID" value="TDP74787.1"/>
    <property type="molecule type" value="Genomic_DNA"/>
</dbReference>
<evidence type="ECO:0000256" key="4">
    <source>
        <dbReference type="ARBA" id="ARBA00022989"/>
    </source>
</evidence>
<dbReference type="InterPro" id="IPR001763">
    <property type="entry name" value="Rhodanese-like_dom"/>
</dbReference>
<evidence type="ECO:0000256" key="5">
    <source>
        <dbReference type="ARBA" id="ARBA00023136"/>
    </source>
</evidence>
<dbReference type="PANTHER" id="PTHR42709:SF6">
    <property type="entry name" value="UNDECAPRENYL PHOSPHATE TRANSPORTER A"/>
    <property type="match status" value="1"/>
</dbReference>
<dbReference type="PANTHER" id="PTHR42709">
    <property type="entry name" value="ALKALINE PHOSPHATASE LIKE PROTEIN"/>
    <property type="match status" value="1"/>
</dbReference>
<feature type="domain" description="Rhodanese" evidence="7">
    <location>
        <begin position="217"/>
        <end position="309"/>
    </location>
</feature>
<dbReference type="PROSITE" id="PS50206">
    <property type="entry name" value="RHODANESE_3"/>
    <property type="match status" value="1"/>
</dbReference>
<evidence type="ECO:0000313" key="8">
    <source>
        <dbReference type="EMBL" id="TDP74787.1"/>
    </source>
</evidence>
<evidence type="ECO:0000256" key="2">
    <source>
        <dbReference type="ARBA" id="ARBA00022475"/>
    </source>
</evidence>
<dbReference type="Gene3D" id="3.40.250.10">
    <property type="entry name" value="Rhodanese-like domain"/>
    <property type="match status" value="1"/>
</dbReference>
<reference evidence="8 9" key="1">
    <citation type="submission" date="2019-03" db="EMBL/GenBank/DDBJ databases">
        <title>Genomic Encyclopedia of Type Strains, Phase IV (KMG-IV): sequencing the most valuable type-strain genomes for metagenomic binning, comparative biology and taxonomic classification.</title>
        <authorList>
            <person name="Goeker M."/>
        </authorList>
    </citation>
    <scope>NUCLEOTIDE SEQUENCE [LARGE SCALE GENOMIC DNA]</scope>
    <source>
        <strain evidence="8 9">DSM 16998</strain>
    </source>
</reference>
<evidence type="ECO:0000313" key="9">
    <source>
        <dbReference type="Proteomes" id="UP000295361"/>
    </source>
</evidence>
<dbReference type="InterPro" id="IPR032816">
    <property type="entry name" value="VTT_dom"/>
</dbReference>
<dbReference type="Proteomes" id="UP000295361">
    <property type="component" value="Unassembled WGS sequence"/>
</dbReference>
<keyword evidence="9" id="KW-1185">Reference proteome</keyword>
<keyword evidence="2" id="KW-1003">Cell membrane</keyword>
<comment type="subcellular location">
    <subcellularLocation>
        <location evidence="1">Cell membrane</location>
        <topology evidence="1">Multi-pass membrane protein</topology>
    </subcellularLocation>
</comment>
<dbReference type="AlphaFoldDB" id="A0A4R6QTR1"/>
<feature type="transmembrane region" description="Helical" evidence="6">
    <location>
        <begin position="134"/>
        <end position="155"/>
    </location>
</feature>
<dbReference type="RefSeq" id="WP_133699391.1">
    <property type="nucleotide sequence ID" value="NZ_SNXS01000001.1"/>
</dbReference>
<feature type="transmembrane region" description="Helical" evidence="6">
    <location>
        <begin position="167"/>
        <end position="188"/>
    </location>
</feature>
<comment type="caution">
    <text evidence="8">The sequence shown here is derived from an EMBL/GenBank/DDBJ whole genome shotgun (WGS) entry which is preliminary data.</text>
</comment>
<dbReference type="Pfam" id="PF00581">
    <property type="entry name" value="Rhodanese"/>
    <property type="match status" value="1"/>
</dbReference>
<dbReference type="SUPFAM" id="SSF52821">
    <property type="entry name" value="Rhodanese/Cell cycle control phosphatase"/>
    <property type="match status" value="1"/>
</dbReference>
<dbReference type="InParanoid" id="A0A4R6QTR1"/>
<dbReference type="InterPro" id="IPR051311">
    <property type="entry name" value="DedA_domain"/>
</dbReference>
<feature type="transmembrane region" description="Helical" evidence="6">
    <location>
        <begin position="7"/>
        <end position="27"/>
    </location>
</feature>
<accession>A0A4R6QTR1</accession>
<sequence length="325" mass="34303">MDHLIALLIEHGVGLVLLVTLAARLGAPVPASPFLVVVGALTVGGQISLPGAFIASMLANILGDGAWFLAGRSYGYRVLKLLCRISMSPDSCVRQSEAFITRWGGASLIAAKFLPGISVVAPPMAGALGMSNRAFLAFEGLAAAIWTLLFLGLGVGFSGQIQQILEVLTGMGKVALIALAVLLLIFAAQRYLRRRMFARDVAMARISVAELRDLMAQDPAPLVIDVRSAAGREIDPRRIPGALAVELDQVLRRSAEWPAGREIVLYCNCPNDASAARAAGLLARQGLTRVRPLAGGLDAWSEAGHPLERHEAAAGRATMAPHPTP</sequence>
<evidence type="ECO:0000259" key="7">
    <source>
        <dbReference type="PROSITE" id="PS50206"/>
    </source>
</evidence>
<keyword evidence="5 6" id="KW-0472">Membrane</keyword>
<feature type="transmembrane region" description="Helical" evidence="6">
    <location>
        <begin position="47"/>
        <end position="70"/>
    </location>
</feature>
<name>A0A4R6QTR1_9BURK</name>
<dbReference type="InterPro" id="IPR036873">
    <property type="entry name" value="Rhodanese-like_dom_sf"/>
</dbReference>
<gene>
    <name evidence="8" type="ORF">DES47_101853</name>
</gene>
<dbReference type="Pfam" id="PF09335">
    <property type="entry name" value="VTT_dom"/>
    <property type="match status" value="1"/>
</dbReference>
<keyword evidence="4 6" id="KW-1133">Transmembrane helix</keyword>
<organism evidence="8 9">
    <name type="scientific">Roseateles toxinivorans</name>
    <dbReference type="NCBI Taxonomy" id="270368"/>
    <lineage>
        <taxon>Bacteria</taxon>
        <taxon>Pseudomonadati</taxon>
        <taxon>Pseudomonadota</taxon>
        <taxon>Betaproteobacteria</taxon>
        <taxon>Burkholderiales</taxon>
        <taxon>Sphaerotilaceae</taxon>
        <taxon>Roseateles</taxon>
    </lineage>
</organism>
<evidence type="ECO:0000256" key="1">
    <source>
        <dbReference type="ARBA" id="ARBA00004651"/>
    </source>
</evidence>
<dbReference type="OrthoDB" id="21108at2"/>
<evidence type="ECO:0000256" key="6">
    <source>
        <dbReference type="SAM" id="Phobius"/>
    </source>
</evidence>
<keyword evidence="3 6" id="KW-0812">Transmembrane</keyword>
<proteinExistence type="predicted"/>
<protein>
    <submittedName>
        <fullName evidence="8">Membrane protein DedA with SNARE-associated domain</fullName>
    </submittedName>
</protein>
<evidence type="ECO:0000256" key="3">
    <source>
        <dbReference type="ARBA" id="ARBA00022692"/>
    </source>
</evidence>
<dbReference type="GO" id="GO:0005886">
    <property type="term" value="C:plasma membrane"/>
    <property type="evidence" value="ECO:0007669"/>
    <property type="project" value="UniProtKB-SubCell"/>
</dbReference>
<dbReference type="SMART" id="SM00450">
    <property type="entry name" value="RHOD"/>
    <property type="match status" value="1"/>
</dbReference>